<evidence type="ECO:0000313" key="2">
    <source>
        <dbReference type="Proteomes" id="UP000293671"/>
    </source>
</evidence>
<dbReference type="Proteomes" id="UP000293671">
    <property type="component" value="Unassembled WGS sequence"/>
</dbReference>
<dbReference type="RefSeq" id="WP_130431750.1">
    <property type="nucleotide sequence ID" value="NZ_SHKP01000006.1"/>
</dbReference>
<reference evidence="1 2" key="1">
    <citation type="submission" date="2019-02" db="EMBL/GenBank/DDBJ databases">
        <title>Genomic Encyclopedia of Type Strains, Phase IV (KMG-IV): sequencing the most valuable type-strain genomes for metagenomic binning, comparative biology and taxonomic classification.</title>
        <authorList>
            <person name="Goeker M."/>
        </authorList>
    </citation>
    <scope>NUCLEOTIDE SEQUENCE [LARGE SCALE GENOMIC DNA]</scope>
    <source>
        <strain evidence="1 2">DSM 19570</strain>
    </source>
</reference>
<dbReference type="EMBL" id="SHKP01000006">
    <property type="protein sequence ID" value="RZT97632.1"/>
    <property type="molecule type" value="Genomic_DNA"/>
</dbReference>
<evidence type="ECO:0000313" key="1">
    <source>
        <dbReference type="EMBL" id="RZT97632.1"/>
    </source>
</evidence>
<sequence length="75" mass="7643">MDKTQSANQPGAAVGRRGLLIGAGAAGVAAVAASRLLPAAEPVEVVQAPAVAAAEERQGYQLTAHVKRYYQTAKV</sequence>
<keyword evidence="2" id="KW-1185">Reference proteome</keyword>
<organism evidence="1 2">
    <name type="scientific">Rivibacter subsaxonicus</name>
    <dbReference type="NCBI Taxonomy" id="457575"/>
    <lineage>
        <taxon>Bacteria</taxon>
        <taxon>Pseudomonadati</taxon>
        <taxon>Pseudomonadota</taxon>
        <taxon>Betaproteobacteria</taxon>
        <taxon>Burkholderiales</taxon>
        <taxon>Rivibacter</taxon>
    </lineage>
</organism>
<comment type="caution">
    <text evidence="1">The sequence shown here is derived from an EMBL/GenBank/DDBJ whole genome shotgun (WGS) entry which is preliminary data.</text>
</comment>
<proteinExistence type="predicted"/>
<name>A0A4Q7VMV4_9BURK</name>
<accession>A0A4Q7VMV4</accession>
<protein>
    <submittedName>
        <fullName evidence="1">Secreted protein</fullName>
    </submittedName>
</protein>
<dbReference type="InterPro" id="IPR006311">
    <property type="entry name" value="TAT_signal"/>
</dbReference>
<dbReference type="AlphaFoldDB" id="A0A4Q7VMV4"/>
<dbReference type="PROSITE" id="PS51318">
    <property type="entry name" value="TAT"/>
    <property type="match status" value="1"/>
</dbReference>
<gene>
    <name evidence="1" type="ORF">EV670_2023</name>
</gene>